<dbReference type="EMBL" id="UINC01186915">
    <property type="protein sequence ID" value="SVD99372.1"/>
    <property type="molecule type" value="Genomic_DNA"/>
</dbReference>
<protein>
    <submittedName>
        <fullName evidence="1">Uncharacterized protein</fullName>
    </submittedName>
</protein>
<feature type="non-terminal residue" evidence="1">
    <location>
        <position position="60"/>
    </location>
</feature>
<name>A0A382ZV73_9ZZZZ</name>
<reference evidence="1" key="1">
    <citation type="submission" date="2018-05" db="EMBL/GenBank/DDBJ databases">
        <authorList>
            <person name="Lanie J.A."/>
            <person name="Ng W.-L."/>
            <person name="Kazmierczak K.M."/>
            <person name="Andrzejewski T.M."/>
            <person name="Davidsen T.M."/>
            <person name="Wayne K.J."/>
            <person name="Tettelin H."/>
            <person name="Glass J.I."/>
            <person name="Rusch D."/>
            <person name="Podicherti R."/>
            <person name="Tsui H.-C.T."/>
            <person name="Winkler M.E."/>
        </authorList>
    </citation>
    <scope>NUCLEOTIDE SEQUENCE</scope>
</reference>
<proteinExistence type="predicted"/>
<evidence type="ECO:0000313" key="1">
    <source>
        <dbReference type="EMBL" id="SVD99372.1"/>
    </source>
</evidence>
<organism evidence="1">
    <name type="scientific">marine metagenome</name>
    <dbReference type="NCBI Taxonomy" id="408172"/>
    <lineage>
        <taxon>unclassified sequences</taxon>
        <taxon>metagenomes</taxon>
        <taxon>ecological metagenomes</taxon>
    </lineage>
</organism>
<sequence length="60" mass="6965">MNIVVALLVISAVLNVALIYASYVTIKKIEIYEDNIMRFYEGATQILRTSRHLDNKEMFE</sequence>
<dbReference type="AlphaFoldDB" id="A0A382ZV73"/>
<accession>A0A382ZV73</accession>
<gene>
    <name evidence="1" type="ORF">METZ01_LOCUS452226</name>
</gene>